<sequence>MIADSGGRRSSRCRWAAPWIAILICLGLCLGWHSDVLGLPAGMAAEVVAGDAPPADDVPAAPVTRHTQGKREPRTQLRGTATPGTWGAVPPAAGQPARGAMAGGSPATAQAEPDRLILLSISRI</sequence>
<reference evidence="2 3" key="1">
    <citation type="submission" date="2023-07" db="EMBL/GenBank/DDBJ databases">
        <title>Sequencing the genomes of 1000 actinobacteria strains.</title>
        <authorList>
            <person name="Klenk H.-P."/>
        </authorList>
    </citation>
    <scope>NUCLEOTIDE SEQUENCE [LARGE SCALE GENOMIC DNA]</scope>
    <source>
        <strain evidence="2 3">DSM 44109</strain>
    </source>
</reference>
<evidence type="ECO:0000313" key="3">
    <source>
        <dbReference type="Proteomes" id="UP001230426"/>
    </source>
</evidence>
<gene>
    <name evidence="2" type="ORF">J2S55_005970</name>
</gene>
<protein>
    <submittedName>
        <fullName evidence="2">Uncharacterized protein</fullName>
    </submittedName>
</protein>
<comment type="caution">
    <text evidence="2">The sequence shown here is derived from an EMBL/GenBank/DDBJ whole genome shotgun (WGS) entry which is preliminary data.</text>
</comment>
<dbReference type="Proteomes" id="UP001230426">
    <property type="component" value="Unassembled WGS sequence"/>
</dbReference>
<dbReference type="EMBL" id="JAUSRB010000002">
    <property type="protein sequence ID" value="MDP9866704.1"/>
    <property type="molecule type" value="Genomic_DNA"/>
</dbReference>
<name>A0ABT9RD58_9ACTN</name>
<evidence type="ECO:0000256" key="1">
    <source>
        <dbReference type="SAM" id="MobiDB-lite"/>
    </source>
</evidence>
<dbReference type="RefSeq" id="WP_306867751.1">
    <property type="nucleotide sequence ID" value="NZ_JAUSRB010000002.1"/>
</dbReference>
<accession>A0ABT9RD58</accession>
<feature type="region of interest" description="Disordered" evidence="1">
    <location>
        <begin position="51"/>
        <end position="110"/>
    </location>
</feature>
<feature type="compositionally biased region" description="Low complexity" evidence="1">
    <location>
        <begin position="51"/>
        <end position="63"/>
    </location>
</feature>
<organism evidence="2 3">
    <name type="scientific">Streptosporangium brasiliense</name>
    <dbReference type="NCBI Taxonomy" id="47480"/>
    <lineage>
        <taxon>Bacteria</taxon>
        <taxon>Bacillati</taxon>
        <taxon>Actinomycetota</taxon>
        <taxon>Actinomycetes</taxon>
        <taxon>Streptosporangiales</taxon>
        <taxon>Streptosporangiaceae</taxon>
        <taxon>Streptosporangium</taxon>
    </lineage>
</organism>
<keyword evidence="3" id="KW-1185">Reference proteome</keyword>
<evidence type="ECO:0000313" key="2">
    <source>
        <dbReference type="EMBL" id="MDP9866704.1"/>
    </source>
</evidence>
<proteinExistence type="predicted"/>